<feature type="compositionally biased region" description="Basic and acidic residues" evidence="1">
    <location>
        <begin position="38"/>
        <end position="48"/>
    </location>
</feature>
<dbReference type="Proteomes" id="UP000003824">
    <property type="component" value="Unassembled WGS sequence"/>
</dbReference>
<proteinExistence type="predicted"/>
<reference evidence="3" key="1">
    <citation type="submission" date="2008-12" db="EMBL/GenBank/DDBJ databases">
        <title>Annotation of Streptomyces ghanaensis ATCC 14672.</title>
        <authorList>
            <consortium name="The Broad Institute Genome Sequencing Platform"/>
            <consortium name="Broad Institute Microbial Sequencing Center"/>
            <person name="Fischbach M."/>
            <person name="Ward D."/>
            <person name="Young S."/>
            <person name="Kodira C.D."/>
            <person name="Zeng Q."/>
            <person name="Koehrsen M."/>
            <person name="Godfrey P."/>
            <person name="Alvarado L."/>
            <person name="Berlin A.M."/>
            <person name="Borenstein D."/>
            <person name="Chen Z."/>
            <person name="Engels R."/>
            <person name="Freedman E."/>
            <person name="Gellesch M."/>
            <person name="Goldberg J."/>
            <person name="Griggs A."/>
            <person name="Gujja S."/>
            <person name="Heiman D.I."/>
            <person name="Hepburn T.A."/>
            <person name="Howarth C."/>
            <person name="Jen D."/>
            <person name="Larson L."/>
            <person name="Lewis B."/>
            <person name="Mehta T."/>
            <person name="Park D."/>
            <person name="Pearson M."/>
            <person name="Roberts A."/>
            <person name="Saif S."/>
            <person name="Shea T.D."/>
            <person name="Shenoy N."/>
            <person name="Sisk P."/>
            <person name="Stolte C."/>
            <person name="Sykes S.N."/>
            <person name="Walk T."/>
            <person name="White J."/>
            <person name="Yandava C."/>
            <person name="Straight P."/>
            <person name="Clardy J."/>
            <person name="Hung D."/>
            <person name="Kolter R."/>
            <person name="Mekalanos J."/>
            <person name="Walker S."/>
            <person name="Walsh C.T."/>
            <person name="Wieland B.L.C."/>
            <person name="Ilzarbe M."/>
            <person name="Galagan J."/>
            <person name="Nusbaum C."/>
            <person name="Birren B."/>
        </authorList>
    </citation>
    <scope>NUCLEOTIDE SEQUENCE [LARGE SCALE GENOMIC DNA]</scope>
    <source>
        <strain evidence="3">ATCC 14672 / DSM 40746 / JCM 4963 / KCTC 9882 / NRRL B-12104 / FH 1290</strain>
    </source>
</reference>
<dbReference type="EMBL" id="DS999641">
    <property type="protein sequence ID" value="EFE72004.2"/>
    <property type="molecule type" value="Genomic_DNA"/>
</dbReference>
<feature type="region of interest" description="Disordered" evidence="1">
    <location>
        <begin position="1"/>
        <end position="60"/>
    </location>
</feature>
<name>D6A8M1_STRV1</name>
<dbReference type="AlphaFoldDB" id="D6A8M1"/>
<evidence type="ECO:0000313" key="3">
    <source>
        <dbReference type="Proteomes" id="UP000003824"/>
    </source>
</evidence>
<evidence type="ECO:0000313" key="2">
    <source>
        <dbReference type="EMBL" id="EFE72004.2"/>
    </source>
</evidence>
<accession>D6A8M1</accession>
<sequence>MDARTGQPGAAHRHPHAANARRCTTEDRELPAPAADPADPRRQEHEQQHPQPDPGQDTQP</sequence>
<evidence type="ECO:0000256" key="1">
    <source>
        <dbReference type="SAM" id="MobiDB-lite"/>
    </source>
</evidence>
<gene>
    <name evidence="2" type="ORF">SSFG_07240</name>
</gene>
<organism evidence="2 3">
    <name type="scientific">Streptomyces viridosporus (strain ATCC 14672 / DSM 40746 / JCM 4963 / KCTC 9882 / NRRL B-12104 / FH 1290)</name>
    <name type="common">Streptomyces ghanaensis</name>
    <dbReference type="NCBI Taxonomy" id="566461"/>
    <lineage>
        <taxon>Bacteria</taxon>
        <taxon>Bacillati</taxon>
        <taxon>Actinomycetota</taxon>
        <taxon>Actinomycetes</taxon>
        <taxon>Kitasatosporales</taxon>
        <taxon>Streptomycetaceae</taxon>
        <taxon>Streptomyces</taxon>
    </lineage>
</organism>
<protein>
    <submittedName>
        <fullName evidence="2">Predicted protein</fullName>
    </submittedName>
</protein>